<dbReference type="Pfam" id="PF00847">
    <property type="entry name" value="AP2"/>
    <property type="match status" value="1"/>
</dbReference>
<dbReference type="GO" id="GO:0006950">
    <property type="term" value="P:response to stress"/>
    <property type="evidence" value="ECO:0007669"/>
    <property type="project" value="TreeGrafter"/>
</dbReference>
<dbReference type="InterPro" id="IPR016177">
    <property type="entry name" value="DNA-bd_dom_sf"/>
</dbReference>
<comment type="similarity">
    <text evidence="8">Belongs to the AP2/ERF transcription factor family. ERF subfamily.</text>
</comment>
<evidence type="ECO:0000313" key="11">
    <source>
        <dbReference type="EMBL" id="KAJ4779213.1"/>
    </source>
</evidence>
<dbReference type="PANTHER" id="PTHR31241:SF62">
    <property type="entry name" value="DEHYDRATION-RESPONSIVE ELEMENT-BINDING PROTEIN 2D"/>
    <property type="match status" value="1"/>
</dbReference>
<evidence type="ECO:0000256" key="2">
    <source>
        <dbReference type="ARBA" id="ARBA00023015"/>
    </source>
</evidence>
<keyword evidence="7" id="KW-0539">Nucleus</keyword>
<dbReference type="FunFam" id="3.30.730.10:FF:000001">
    <property type="entry name" value="Ethylene-responsive transcription factor 2"/>
    <property type="match status" value="1"/>
</dbReference>
<evidence type="ECO:0000313" key="12">
    <source>
        <dbReference type="Proteomes" id="UP001140206"/>
    </source>
</evidence>
<proteinExistence type="inferred from homology"/>
<dbReference type="PANTHER" id="PTHR31241">
    <property type="entry name" value="DEHYDRATION-RESPONSIVE ELEMENT-BINDING PROTEIN 2C"/>
    <property type="match status" value="1"/>
</dbReference>
<keyword evidence="2" id="KW-0805">Transcription regulation</keyword>
<dbReference type="GO" id="GO:0000976">
    <property type="term" value="F:transcription cis-regulatory region binding"/>
    <property type="evidence" value="ECO:0007669"/>
    <property type="project" value="TreeGrafter"/>
</dbReference>
<dbReference type="GO" id="GO:0005634">
    <property type="term" value="C:nucleus"/>
    <property type="evidence" value="ECO:0007669"/>
    <property type="project" value="UniProtKB-SubCell"/>
</dbReference>
<name>A0AAV8EL26_9POAL</name>
<comment type="caution">
    <text evidence="11">The sequence shown here is derived from an EMBL/GenBank/DDBJ whole genome shotgun (WGS) entry which is preliminary data.</text>
</comment>
<dbReference type="Proteomes" id="UP001140206">
    <property type="component" value="Chromosome 3"/>
</dbReference>
<evidence type="ECO:0000256" key="8">
    <source>
        <dbReference type="ARBA" id="ARBA00024343"/>
    </source>
</evidence>
<organism evidence="11 12">
    <name type="scientific">Rhynchospora pubera</name>
    <dbReference type="NCBI Taxonomy" id="906938"/>
    <lineage>
        <taxon>Eukaryota</taxon>
        <taxon>Viridiplantae</taxon>
        <taxon>Streptophyta</taxon>
        <taxon>Embryophyta</taxon>
        <taxon>Tracheophyta</taxon>
        <taxon>Spermatophyta</taxon>
        <taxon>Magnoliopsida</taxon>
        <taxon>Liliopsida</taxon>
        <taxon>Poales</taxon>
        <taxon>Cyperaceae</taxon>
        <taxon>Cyperoideae</taxon>
        <taxon>Rhynchosporeae</taxon>
        <taxon>Rhynchospora</taxon>
    </lineage>
</organism>
<dbReference type="PROSITE" id="PS51032">
    <property type="entry name" value="AP2_ERF"/>
    <property type="match status" value="1"/>
</dbReference>
<keyword evidence="12" id="KW-1185">Reference proteome</keyword>
<evidence type="ECO:0000256" key="9">
    <source>
        <dbReference type="SAM" id="MobiDB-lite"/>
    </source>
</evidence>
<feature type="region of interest" description="Disordered" evidence="9">
    <location>
        <begin position="75"/>
        <end position="107"/>
    </location>
</feature>
<evidence type="ECO:0000256" key="7">
    <source>
        <dbReference type="ARBA" id="ARBA00023242"/>
    </source>
</evidence>
<dbReference type="EMBL" id="JAMFTS010000003">
    <property type="protein sequence ID" value="KAJ4779213.1"/>
    <property type="molecule type" value="Genomic_DNA"/>
</dbReference>
<keyword evidence="6" id="KW-0804">Transcription</keyword>
<sequence length="295" mass="33133">MFILDPTGHERLRRRSTLPPRLEREKKRAEIESLRKYATNMGDSQRRKQQPRCRIGPNSLAETLQRWKELNNQLESAVDGSRPTRKAPGIGSEKGCMQGKGGPENSRCKFRGVRQRVWGKWVAEIREPKGGRLWLGTFPSSVQAAQAYDEAARAMYGPVARLNFPDQPLGPFISIKSTTTTADDSEEVIERESGVMVDLEMVKPESGGAKQVLLKVDTPKNQLPLRKVDLPKEQQGVEDDLNQDTFVQREAIYSDEFNVDEMLSMLDKDIENEGLKNASIGSADFEAGSPDIFDI</sequence>
<feature type="region of interest" description="Disordered" evidence="9">
    <location>
        <begin position="1"/>
        <end position="29"/>
    </location>
</feature>
<dbReference type="AlphaFoldDB" id="A0AAV8EL26"/>
<dbReference type="InterPro" id="IPR001471">
    <property type="entry name" value="AP2/ERF_dom"/>
</dbReference>
<dbReference type="GO" id="GO:0003700">
    <property type="term" value="F:DNA-binding transcription factor activity"/>
    <property type="evidence" value="ECO:0007669"/>
    <property type="project" value="InterPro"/>
</dbReference>
<evidence type="ECO:0000259" key="10">
    <source>
        <dbReference type="PROSITE" id="PS51032"/>
    </source>
</evidence>
<keyword evidence="3" id="KW-0346">Stress response</keyword>
<evidence type="ECO:0000256" key="5">
    <source>
        <dbReference type="ARBA" id="ARBA00023159"/>
    </source>
</evidence>
<keyword evidence="5" id="KW-0010">Activator</keyword>
<evidence type="ECO:0000256" key="6">
    <source>
        <dbReference type="ARBA" id="ARBA00023163"/>
    </source>
</evidence>
<dbReference type="InterPro" id="IPR036955">
    <property type="entry name" value="AP2/ERF_dom_sf"/>
</dbReference>
<dbReference type="PRINTS" id="PR00367">
    <property type="entry name" value="ETHRSPELEMNT"/>
</dbReference>
<comment type="subcellular location">
    <subcellularLocation>
        <location evidence="1">Nucleus</location>
    </subcellularLocation>
</comment>
<evidence type="ECO:0000256" key="4">
    <source>
        <dbReference type="ARBA" id="ARBA00023125"/>
    </source>
</evidence>
<protein>
    <submittedName>
        <fullName evidence="11">Dehydration responsive element binding protein</fullName>
    </submittedName>
</protein>
<dbReference type="SUPFAM" id="SSF54171">
    <property type="entry name" value="DNA-binding domain"/>
    <property type="match status" value="1"/>
</dbReference>
<dbReference type="GO" id="GO:0045893">
    <property type="term" value="P:positive regulation of DNA-templated transcription"/>
    <property type="evidence" value="ECO:0007669"/>
    <property type="project" value="TreeGrafter"/>
</dbReference>
<feature type="domain" description="AP2/ERF" evidence="10">
    <location>
        <begin position="109"/>
        <end position="165"/>
    </location>
</feature>
<gene>
    <name evidence="11" type="ORF">LUZ62_063470</name>
</gene>
<dbReference type="CDD" id="cd00018">
    <property type="entry name" value="AP2"/>
    <property type="match status" value="1"/>
</dbReference>
<evidence type="ECO:0000256" key="1">
    <source>
        <dbReference type="ARBA" id="ARBA00004123"/>
    </source>
</evidence>
<reference evidence="11" key="1">
    <citation type="submission" date="2022-08" db="EMBL/GenBank/DDBJ databases">
        <authorList>
            <person name="Marques A."/>
        </authorList>
    </citation>
    <scope>NUCLEOTIDE SEQUENCE</scope>
    <source>
        <strain evidence="11">RhyPub2mFocal</strain>
        <tissue evidence="11">Leaves</tissue>
    </source>
</reference>
<dbReference type="SMART" id="SM00380">
    <property type="entry name" value="AP2"/>
    <property type="match status" value="1"/>
</dbReference>
<accession>A0AAV8EL26</accession>
<keyword evidence="4" id="KW-0238">DNA-binding</keyword>
<evidence type="ECO:0000256" key="3">
    <source>
        <dbReference type="ARBA" id="ARBA00023016"/>
    </source>
</evidence>
<dbReference type="Gene3D" id="3.30.730.10">
    <property type="entry name" value="AP2/ERF domain"/>
    <property type="match status" value="1"/>
</dbReference>